<dbReference type="OrthoDB" id="9789634at2"/>
<comment type="pathway">
    <text evidence="1">Purine metabolism; ppGpp biosynthesis; ppGpp from GTP: step 1/2.</text>
</comment>
<dbReference type="InterPro" id="IPR052366">
    <property type="entry name" value="GTP_Pyrophosphokinase"/>
</dbReference>
<evidence type="ECO:0000259" key="2">
    <source>
        <dbReference type="SMART" id="SM00954"/>
    </source>
</evidence>
<dbReference type="RefSeq" id="WP_128746662.1">
    <property type="nucleotide sequence ID" value="NZ_CP035281.1"/>
</dbReference>
<keyword evidence="4" id="KW-1185">Reference proteome</keyword>
<dbReference type="InterPro" id="IPR007685">
    <property type="entry name" value="RelA_SpoT"/>
</dbReference>
<dbReference type="Gene3D" id="3.30.460.10">
    <property type="entry name" value="Beta Polymerase, domain 2"/>
    <property type="match status" value="1"/>
</dbReference>
<feature type="domain" description="RelA/SpoT" evidence="2">
    <location>
        <begin position="64"/>
        <end position="187"/>
    </location>
</feature>
<dbReference type="GO" id="GO:0015970">
    <property type="term" value="P:guanosine tetraphosphate biosynthetic process"/>
    <property type="evidence" value="ECO:0007669"/>
    <property type="project" value="UniProtKB-UniPathway"/>
</dbReference>
<dbReference type="GO" id="GO:0016301">
    <property type="term" value="F:kinase activity"/>
    <property type="evidence" value="ECO:0007669"/>
    <property type="project" value="UniProtKB-KW"/>
</dbReference>
<dbReference type="SUPFAM" id="SSF81301">
    <property type="entry name" value="Nucleotidyltransferase"/>
    <property type="match status" value="1"/>
</dbReference>
<proteinExistence type="predicted"/>
<name>A0A410PYK2_9FIRM</name>
<dbReference type="CDD" id="cd05399">
    <property type="entry name" value="NT_Rel-Spo_like"/>
    <property type="match status" value="1"/>
</dbReference>
<keyword evidence="3" id="KW-0418">Kinase</keyword>
<gene>
    <name evidence="3" type="ORF">EQM06_12380</name>
</gene>
<dbReference type="PANTHER" id="PTHR47837">
    <property type="entry name" value="GTP PYROPHOSPHOKINASE YJBM"/>
    <property type="match status" value="1"/>
</dbReference>
<dbReference type="UniPathway" id="UPA00908">
    <property type="reaction ID" value="UER00884"/>
</dbReference>
<dbReference type="AlphaFoldDB" id="A0A410PYK2"/>
<evidence type="ECO:0000313" key="4">
    <source>
        <dbReference type="Proteomes" id="UP000287601"/>
    </source>
</evidence>
<dbReference type="PANTHER" id="PTHR47837:SF2">
    <property type="entry name" value="GTP PYROPHOSPHOKINASE YWAC"/>
    <property type="match status" value="1"/>
</dbReference>
<dbReference type="KEGG" id="amij:EQM06_12380"/>
<accession>A0A410PYK2</accession>
<keyword evidence="3" id="KW-0808">Transferase</keyword>
<reference evidence="3 4" key="1">
    <citation type="submission" date="2019-01" db="EMBL/GenBank/DDBJ databases">
        <title>Draft genomes of a novel of Aminipila strains.</title>
        <authorList>
            <person name="Ma S."/>
        </authorList>
    </citation>
    <scope>NUCLEOTIDE SEQUENCE [LARGE SCALE GENOMIC DNA]</scope>
    <source>
        <strain evidence="4">JN-39</strain>
    </source>
</reference>
<dbReference type="InterPro" id="IPR043519">
    <property type="entry name" value="NT_sf"/>
</dbReference>
<protein>
    <submittedName>
        <fullName evidence="3">GTP pyrophosphokinase family protein</fullName>
    </submittedName>
</protein>
<dbReference type="Proteomes" id="UP000287601">
    <property type="component" value="Chromosome"/>
</dbReference>
<dbReference type="Gene3D" id="1.10.287.860">
    <property type="entry name" value="Nucleotidyltransferase"/>
    <property type="match status" value="1"/>
</dbReference>
<dbReference type="Pfam" id="PF04607">
    <property type="entry name" value="RelA_SpoT"/>
    <property type="match status" value="1"/>
</dbReference>
<sequence>MNANTLSQDFGIEPSADLKNILMEYAKINKNYTAAIREVKTKLEILDDDFQLLHKHNPIHHMESRVKSPESILEKLTRKGYDLDLNHISKQLLDIGGIRVICHYVDDIYTVAQLLKKQDDITVIREIDYIKNPKPNGYRSLHLVVEVPVFFVNRVEKIPVEVQIRTMAMDFWASLEHQLRYKAEGEIPKFIADELKECSENIADSDLQMQKIHSFLEDLDKFTPK</sequence>
<evidence type="ECO:0000256" key="1">
    <source>
        <dbReference type="ARBA" id="ARBA00004976"/>
    </source>
</evidence>
<evidence type="ECO:0000313" key="3">
    <source>
        <dbReference type="EMBL" id="QAT43955.1"/>
    </source>
</evidence>
<dbReference type="SMART" id="SM00954">
    <property type="entry name" value="RelA_SpoT"/>
    <property type="match status" value="1"/>
</dbReference>
<organism evidence="3 4">
    <name type="scientific">Aminipila luticellarii</name>
    <dbReference type="NCBI Taxonomy" id="2507160"/>
    <lineage>
        <taxon>Bacteria</taxon>
        <taxon>Bacillati</taxon>
        <taxon>Bacillota</taxon>
        <taxon>Clostridia</taxon>
        <taxon>Peptostreptococcales</taxon>
        <taxon>Anaerovoracaceae</taxon>
        <taxon>Aminipila</taxon>
    </lineage>
</organism>
<dbReference type="EMBL" id="CP035281">
    <property type="protein sequence ID" value="QAT43955.1"/>
    <property type="molecule type" value="Genomic_DNA"/>
</dbReference>